<evidence type="ECO:0008006" key="9">
    <source>
        <dbReference type="Google" id="ProtNLM"/>
    </source>
</evidence>
<dbReference type="SUPFAM" id="SSF69318">
    <property type="entry name" value="Integrin alpha N-terminal domain"/>
    <property type="match status" value="1"/>
</dbReference>
<evidence type="ECO:0000256" key="6">
    <source>
        <dbReference type="SAM" id="SignalP"/>
    </source>
</evidence>
<dbReference type="EMBL" id="FNFF01000008">
    <property type="protein sequence ID" value="SDK51690.1"/>
    <property type="molecule type" value="Genomic_DNA"/>
</dbReference>
<dbReference type="InterPro" id="IPR045232">
    <property type="entry name" value="FAM234"/>
</dbReference>
<reference evidence="7 8" key="1">
    <citation type="submission" date="2016-10" db="EMBL/GenBank/DDBJ databases">
        <authorList>
            <person name="de Groot N.N."/>
        </authorList>
    </citation>
    <scope>NUCLEOTIDE SEQUENCE [LARGE SCALE GENOMIC DNA]</scope>
    <source>
        <strain evidence="7 8">CGMCC 4.5727</strain>
    </source>
</reference>
<name>A0A1G9CJ53_9ACTN</name>
<feature type="signal peptide" evidence="6">
    <location>
        <begin position="1"/>
        <end position="32"/>
    </location>
</feature>
<keyword evidence="8" id="KW-1185">Reference proteome</keyword>
<evidence type="ECO:0000313" key="8">
    <source>
        <dbReference type="Proteomes" id="UP000199155"/>
    </source>
</evidence>
<dbReference type="PANTHER" id="PTHR21419">
    <property type="match status" value="1"/>
</dbReference>
<keyword evidence="4" id="KW-0472">Membrane</keyword>
<dbReference type="OrthoDB" id="3883291at2"/>
<proteinExistence type="predicted"/>
<dbReference type="InterPro" id="IPR028994">
    <property type="entry name" value="Integrin_alpha_N"/>
</dbReference>
<dbReference type="STRING" id="417292.SAMN05421806_108161"/>
<evidence type="ECO:0000256" key="2">
    <source>
        <dbReference type="ARBA" id="ARBA00022692"/>
    </source>
</evidence>
<evidence type="ECO:0000256" key="5">
    <source>
        <dbReference type="SAM" id="MobiDB-lite"/>
    </source>
</evidence>
<dbReference type="Proteomes" id="UP000199155">
    <property type="component" value="Unassembled WGS sequence"/>
</dbReference>
<organism evidence="7 8">
    <name type="scientific">Streptomyces indicus</name>
    <dbReference type="NCBI Taxonomy" id="417292"/>
    <lineage>
        <taxon>Bacteria</taxon>
        <taxon>Bacillati</taxon>
        <taxon>Actinomycetota</taxon>
        <taxon>Actinomycetes</taxon>
        <taxon>Kitasatosporales</taxon>
        <taxon>Streptomycetaceae</taxon>
        <taxon>Streptomyces</taxon>
    </lineage>
</organism>
<feature type="region of interest" description="Disordered" evidence="5">
    <location>
        <begin position="68"/>
        <end position="93"/>
    </location>
</feature>
<evidence type="ECO:0000256" key="3">
    <source>
        <dbReference type="ARBA" id="ARBA00022989"/>
    </source>
</evidence>
<feature type="chain" id="PRO_5011489820" description="Repeat domain-containing protein" evidence="6">
    <location>
        <begin position="33"/>
        <end position="975"/>
    </location>
</feature>
<dbReference type="RefSeq" id="WP_093612511.1">
    <property type="nucleotide sequence ID" value="NZ_FNFF01000008.1"/>
</dbReference>
<keyword evidence="6" id="KW-0732">Signal</keyword>
<dbReference type="PANTHER" id="PTHR21419:SF23">
    <property type="entry name" value="PROTEIN DEFECTIVE IN EXINE FORMATION 1"/>
    <property type="match status" value="1"/>
</dbReference>
<sequence length="975" mass="100815">MSTTRRSSKGLRLASALVAAGLTLTAAPYALAAEGDDSAVMKLTAAQAEKLADRIGVDVYGDASAAAATPEKAAADAPTDATTSADDTTTDGPVTFTAKSTLEGVRGAGATVPAGGGRYFTVHSLGNIQLHEPDGTTAWARSNASLYADWQVKPVRPWQQEPYPARILMGYNAASPFTPASDQGYDTGDLTGDGTPDLVFSAAVGNSPYRPFTSPGSPLSSGTFVTVLDGRTGSTLWSKLYPYASMVKVVDGTLLVADAPRLSQGGAPATATAQLTGLRFAYADGKLTPSKTWTYDTGETRAATWGGLVELGGGKVAVSWNLRKANGVAAHGTTLALDTADGSVLWSKGSDLYGRQLHLDAARGRVVALEQADVNDAVRYEVVAYDPADGARTTLDSRVNALPTAMTVGEAAGTAGAEYVVAESTLDAYLYLNSATLRVLDGKDGARVAWTHTVKRDAHNTGDGPSFWDLEAVGGRLVASAQDDRDVDNAANPAGRLYGALTVFRGNGQIAWQQRGTDASPLHHEILRAGGDDLVRVIDQAQNIRTFTLGGGKRKELTALQGDLNYGATADLNADGKPDVVAGGSSTGVWAWSGPSLVKGGGPEQLWKAQVGGAVRNIATGDVAGDARPEVIVAADHATVVLDGATGRVLRTIDGGGQYVRSVTVADVDGGGKDEILVPTDALRVYTGSGESLWTYEAPTDRTDVVFADTVVADGRVHTQYTTRNALFADDAVVGGAALDGATGEVEWDAEPKAPASAVDGKLHGVVLDHGVFASPKIPYADGHAVVHTWVALTDPTVSGDLSTASPSVLVEIRDGRTGEVLHTAKTGSPWSHGNFFLDEEGADSPLYAISFGTFRGFGAGGAETRSSVLASLRTADFATGPGGRKLVVGGTEAGVVAYDPYQLTNGQVFQSGIGGATLMGGRAYLADDLDGDGVDDVVSLNFDDYGVNRAAELLGGGVLSLNNAIHQMTTYTLS</sequence>
<evidence type="ECO:0000256" key="1">
    <source>
        <dbReference type="ARBA" id="ARBA00004167"/>
    </source>
</evidence>
<evidence type="ECO:0000256" key="4">
    <source>
        <dbReference type="ARBA" id="ARBA00023136"/>
    </source>
</evidence>
<feature type="compositionally biased region" description="Low complexity" evidence="5">
    <location>
        <begin position="68"/>
        <end position="91"/>
    </location>
</feature>
<accession>A0A1G9CJ53</accession>
<dbReference type="AlphaFoldDB" id="A0A1G9CJ53"/>
<keyword evidence="2" id="KW-0812">Transmembrane</keyword>
<comment type="subcellular location">
    <subcellularLocation>
        <location evidence="1">Membrane</location>
        <topology evidence="1">Single-pass membrane protein</topology>
    </subcellularLocation>
</comment>
<gene>
    <name evidence="7" type="ORF">SAMN05421806_108161</name>
</gene>
<keyword evidence="3" id="KW-1133">Transmembrane helix</keyword>
<protein>
    <recommendedName>
        <fullName evidence="9">Repeat domain-containing protein</fullName>
    </recommendedName>
</protein>
<evidence type="ECO:0000313" key="7">
    <source>
        <dbReference type="EMBL" id="SDK51690.1"/>
    </source>
</evidence>
<dbReference type="GO" id="GO:0016020">
    <property type="term" value="C:membrane"/>
    <property type="evidence" value="ECO:0007669"/>
    <property type="project" value="UniProtKB-SubCell"/>
</dbReference>